<organism evidence="1">
    <name type="scientific">Tanacetum cinerariifolium</name>
    <name type="common">Dalmatian daisy</name>
    <name type="synonym">Chrysanthemum cinerariifolium</name>
    <dbReference type="NCBI Taxonomy" id="118510"/>
    <lineage>
        <taxon>Eukaryota</taxon>
        <taxon>Viridiplantae</taxon>
        <taxon>Streptophyta</taxon>
        <taxon>Embryophyta</taxon>
        <taxon>Tracheophyta</taxon>
        <taxon>Spermatophyta</taxon>
        <taxon>Magnoliopsida</taxon>
        <taxon>eudicotyledons</taxon>
        <taxon>Gunneridae</taxon>
        <taxon>Pentapetalae</taxon>
        <taxon>asterids</taxon>
        <taxon>campanulids</taxon>
        <taxon>Asterales</taxon>
        <taxon>Asteraceae</taxon>
        <taxon>Asteroideae</taxon>
        <taxon>Anthemideae</taxon>
        <taxon>Anthemidinae</taxon>
        <taxon>Tanacetum</taxon>
    </lineage>
</organism>
<dbReference type="EMBL" id="BKCJ010414581">
    <property type="protein sequence ID" value="GFA38317.1"/>
    <property type="molecule type" value="Genomic_DNA"/>
</dbReference>
<proteinExistence type="predicted"/>
<protein>
    <submittedName>
        <fullName evidence="1">Uncharacterized protein</fullName>
    </submittedName>
</protein>
<reference evidence="1" key="1">
    <citation type="journal article" date="2019" name="Sci. Rep.">
        <title>Draft genome of Tanacetum cinerariifolium, the natural source of mosquito coil.</title>
        <authorList>
            <person name="Yamashiro T."/>
            <person name="Shiraishi A."/>
            <person name="Satake H."/>
            <person name="Nakayama K."/>
        </authorList>
    </citation>
    <scope>NUCLEOTIDE SEQUENCE</scope>
</reference>
<evidence type="ECO:0000313" key="1">
    <source>
        <dbReference type="EMBL" id="GFA38317.1"/>
    </source>
</evidence>
<comment type="caution">
    <text evidence="1">The sequence shown here is derived from an EMBL/GenBank/DDBJ whole genome shotgun (WGS) entry which is preliminary data.</text>
</comment>
<name>A0A699JKP8_TANCI</name>
<sequence>MNVLRLEGALADGPGMNDLQPHIEQLKVHIHRYEDHVLLGENSMLYALSVSHYRVERIRETIAAQQSALVGVWTPLSEPLSVTSLTGEASTSGVVPAAFMTTIALSTTFAFASSIPPISTDDYEIVGVDGQEGVGTDGRVVADGNVSPFPNVDNVGLNIPQ</sequence>
<dbReference type="AlphaFoldDB" id="A0A699JKP8"/>
<gene>
    <name evidence="1" type="ORF">Tci_610289</name>
</gene>
<accession>A0A699JKP8</accession>